<dbReference type="PANTHER" id="PTHR42789">
    <property type="entry name" value="D-ISOMER SPECIFIC 2-HYDROXYACID DEHYDROGENASE FAMILY PROTEIN (AFU_ORTHOLOGUE AFUA_6G10090)"/>
    <property type="match status" value="1"/>
</dbReference>
<dbReference type="EMBL" id="FWXR01000018">
    <property type="protein sequence ID" value="SMD01955.1"/>
    <property type="molecule type" value="Genomic_DNA"/>
</dbReference>
<comment type="similarity">
    <text evidence="1 4">Belongs to the D-isomer specific 2-hydroxyacid dehydrogenase family.</text>
</comment>
<reference evidence="7 8" key="1">
    <citation type="submission" date="2017-04" db="EMBL/GenBank/DDBJ databases">
        <authorList>
            <person name="Afonso C.L."/>
            <person name="Miller P.J."/>
            <person name="Scott M.A."/>
            <person name="Spackman E."/>
            <person name="Goraichik I."/>
            <person name="Dimitrov K.M."/>
            <person name="Suarez D.L."/>
            <person name="Swayne D.E."/>
        </authorList>
    </citation>
    <scope>NUCLEOTIDE SEQUENCE [LARGE SCALE GENOMIC DNA]</scope>
    <source>
        <strain evidence="7 8">CGMCC 1.10972</strain>
    </source>
</reference>
<dbReference type="FunFam" id="3.40.50.720:FF:000203">
    <property type="entry name" value="D-3-phosphoglycerate dehydrogenase (SerA)"/>
    <property type="match status" value="1"/>
</dbReference>
<feature type="domain" description="D-isomer specific 2-hydroxyacid dehydrogenase NAD-binding" evidence="6">
    <location>
        <begin position="108"/>
        <end position="284"/>
    </location>
</feature>
<dbReference type="STRING" id="937218.SAMN06297251_11881"/>
<dbReference type="InterPro" id="IPR006139">
    <property type="entry name" value="D-isomer_2_OHA_DH_cat_dom"/>
</dbReference>
<name>A0A1W2DWK7_9HYPH</name>
<dbReference type="PANTHER" id="PTHR42789:SF1">
    <property type="entry name" value="D-ISOMER SPECIFIC 2-HYDROXYACID DEHYDROGENASE FAMILY PROTEIN (AFU_ORTHOLOGUE AFUA_6G10090)"/>
    <property type="match status" value="1"/>
</dbReference>
<dbReference type="PROSITE" id="PS00671">
    <property type="entry name" value="D_2_HYDROXYACID_DH_3"/>
    <property type="match status" value="1"/>
</dbReference>
<dbReference type="InterPro" id="IPR006140">
    <property type="entry name" value="D-isomer_DH_NAD-bd"/>
</dbReference>
<evidence type="ECO:0000256" key="4">
    <source>
        <dbReference type="RuleBase" id="RU003719"/>
    </source>
</evidence>
<keyword evidence="2 4" id="KW-0560">Oxidoreductase</keyword>
<dbReference type="Gene3D" id="3.40.50.720">
    <property type="entry name" value="NAD(P)-binding Rossmann-like Domain"/>
    <property type="match status" value="2"/>
</dbReference>
<dbReference type="Pfam" id="PF00389">
    <property type="entry name" value="2-Hacid_dh"/>
    <property type="match status" value="1"/>
</dbReference>
<proteinExistence type="inferred from homology"/>
<evidence type="ECO:0000313" key="8">
    <source>
        <dbReference type="Proteomes" id="UP000192656"/>
    </source>
</evidence>
<dbReference type="Proteomes" id="UP000192656">
    <property type="component" value="Unassembled WGS sequence"/>
</dbReference>
<dbReference type="SUPFAM" id="SSF52283">
    <property type="entry name" value="Formate/glycerate dehydrogenase catalytic domain-like"/>
    <property type="match status" value="1"/>
</dbReference>
<dbReference type="AlphaFoldDB" id="A0A1W2DWK7"/>
<accession>A0A1W2DWK7</accession>
<dbReference type="InterPro" id="IPR029753">
    <property type="entry name" value="D-isomer_DH_CS"/>
</dbReference>
<dbReference type="GO" id="GO:0016616">
    <property type="term" value="F:oxidoreductase activity, acting on the CH-OH group of donors, NAD or NADP as acceptor"/>
    <property type="evidence" value="ECO:0007669"/>
    <property type="project" value="InterPro"/>
</dbReference>
<feature type="domain" description="D-isomer specific 2-hydroxyacid dehydrogenase catalytic" evidence="5">
    <location>
        <begin position="5"/>
        <end position="307"/>
    </location>
</feature>
<protein>
    <submittedName>
        <fullName evidence="7">(S)-sulfolactate dehydrogenase</fullName>
    </submittedName>
</protein>
<dbReference type="CDD" id="cd12173">
    <property type="entry name" value="PGDH_4"/>
    <property type="match status" value="1"/>
</dbReference>
<evidence type="ECO:0000259" key="5">
    <source>
        <dbReference type="Pfam" id="PF00389"/>
    </source>
</evidence>
<organism evidence="7 8">
    <name type="scientific">Fulvimarina manganoxydans</name>
    <dbReference type="NCBI Taxonomy" id="937218"/>
    <lineage>
        <taxon>Bacteria</taxon>
        <taxon>Pseudomonadati</taxon>
        <taxon>Pseudomonadota</taxon>
        <taxon>Alphaproteobacteria</taxon>
        <taxon>Hyphomicrobiales</taxon>
        <taxon>Aurantimonadaceae</taxon>
        <taxon>Fulvimarina</taxon>
    </lineage>
</organism>
<keyword evidence="8" id="KW-1185">Reference proteome</keyword>
<dbReference type="OrthoDB" id="9793626at2"/>
<dbReference type="PROSITE" id="PS00670">
    <property type="entry name" value="D_2_HYDROXYACID_DH_2"/>
    <property type="match status" value="1"/>
</dbReference>
<evidence type="ECO:0000256" key="3">
    <source>
        <dbReference type="ARBA" id="ARBA00023027"/>
    </source>
</evidence>
<gene>
    <name evidence="7" type="ORF">SAMN06297251_11881</name>
</gene>
<sequence>MPEIVISEFMDEAAVDRLRERHDILYDPDLVDQPDALREALKTAKALIVRNRTKVSKELLADLSSLACVGRLGVGLDNIDLDACKTKAITVYPATGANDVAVAEYVVTAALTLLRGAYNRSPDIAAGRWPRMEMMGGEIAGKRLGLIGYGAIARKVAARAQSFGCEIAAFDPFLPEGDAAWQSAERLDLQALLRTSDVISLHVPLTETTRHLVGRDAMKAMKPSAILINTARGGVVDEAALVEALRAGQLGGAALDVFESEPLDREAGARFEGVPNLILTPHIAGVTKEANVRVSSVTADNVLNHLASLSQ</sequence>
<dbReference type="InterPro" id="IPR050857">
    <property type="entry name" value="D-2-hydroxyacid_DH"/>
</dbReference>
<evidence type="ECO:0000256" key="2">
    <source>
        <dbReference type="ARBA" id="ARBA00023002"/>
    </source>
</evidence>
<dbReference type="SUPFAM" id="SSF51735">
    <property type="entry name" value="NAD(P)-binding Rossmann-fold domains"/>
    <property type="match status" value="1"/>
</dbReference>
<dbReference type="RefSeq" id="WP_084411726.1">
    <property type="nucleotide sequence ID" value="NZ_FWXR01000018.1"/>
</dbReference>
<dbReference type="GO" id="GO:0051287">
    <property type="term" value="F:NAD binding"/>
    <property type="evidence" value="ECO:0007669"/>
    <property type="project" value="InterPro"/>
</dbReference>
<dbReference type="Pfam" id="PF02826">
    <property type="entry name" value="2-Hacid_dh_C"/>
    <property type="match status" value="1"/>
</dbReference>
<keyword evidence="3" id="KW-0520">NAD</keyword>
<evidence type="ECO:0000259" key="6">
    <source>
        <dbReference type="Pfam" id="PF02826"/>
    </source>
</evidence>
<dbReference type="InterPro" id="IPR036291">
    <property type="entry name" value="NAD(P)-bd_dom_sf"/>
</dbReference>
<evidence type="ECO:0000256" key="1">
    <source>
        <dbReference type="ARBA" id="ARBA00005854"/>
    </source>
</evidence>
<evidence type="ECO:0000313" key="7">
    <source>
        <dbReference type="EMBL" id="SMD01955.1"/>
    </source>
</evidence>